<gene>
    <name evidence="2" type="ORF">DOK79_000492</name>
</gene>
<accession>A0ABZ2STB5</accession>
<evidence type="ECO:0000313" key="3">
    <source>
        <dbReference type="Proteomes" id="UP000664360"/>
    </source>
</evidence>
<proteinExistence type="predicted"/>
<sequence>MNANRLNTSSTPIILFFISGLGTLFSFFNLADFLVFNVGILEPSMPIHVYNFYHILSVYAANLLFFTANQIYLVLIVLTITLPVVMLLINIKQNNLKSDSIFLLLLNLIFHFQSFIYYFFFK</sequence>
<dbReference type="EMBL" id="CP147250">
    <property type="protein sequence ID" value="WYJ78985.1"/>
    <property type="molecule type" value="Genomic_DNA"/>
</dbReference>
<feature type="transmembrane region" description="Helical" evidence="1">
    <location>
        <begin position="47"/>
        <end position="65"/>
    </location>
</feature>
<keyword evidence="1" id="KW-0472">Membrane</keyword>
<keyword evidence="1" id="KW-1133">Transmembrane helix</keyword>
<evidence type="ECO:0000313" key="2">
    <source>
        <dbReference type="EMBL" id="WYJ78985.1"/>
    </source>
</evidence>
<feature type="transmembrane region" description="Helical" evidence="1">
    <location>
        <begin position="101"/>
        <end position="120"/>
    </location>
</feature>
<feature type="transmembrane region" description="Helical" evidence="1">
    <location>
        <begin position="12"/>
        <end position="35"/>
    </location>
</feature>
<reference evidence="2 3" key="1">
    <citation type="submission" date="2021-03" db="EMBL/GenBank/DDBJ databases">
        <authorList>
            <person name="Gilmore M.S."/>
            <person name="Schwartzman J."/>
            <person name="Van Tyne D."/>
            <person name="Martin M."/>
            <person name="Earl A.M."/>
            <person name="Manson A.L."/>
            <person name="Straub T."/>
            <person name="Salamzade R."/>
            <person name="Saavedra J."/>
            <person name="Lebreton F."/>
            <person name="Prichula J."/>
            <person name="Schaufler K."/>
            <person name="Gaca A."/>
            <person name="Sgardioli B."/>
            <person name="Wagenaar J."/>
            <person name="Strong T."/>
        </authorList>
    </citation>
    <scope>NUCLEOTIDE SEQUENCE [LARGE SCALE GENOMIC DNA]</scope>
    <source>
        <strain evidence="2 3">DIV1094</strain>
    </source>
</reference>
<name>A0ABZ2STB5_9ENTE</name>
<keyword evidence="1" id="KW-0812">Transmembrane</keyword>
<organism evidence="2 3">
    <name type="scientific">Candidatus Enterococcus mangumiae</name>
    <dbReference type="NCBI Taxonomy" id="2230878"/>
    <lineage>
        <taxon>Bacteria</taxon>
        <taxon>Bacillati</taxon>
        <taxon>Bacillota</taxon>
        <taxon>Bacilli</taxon>
        <taxon>Lactobacillales</taxon>
        <taxon>Enterococcaceae</taxon>
        <taxon>Enterococcus</taxon>
    </lineage>
</organism>
<evidence type="ECO:0000256" key="1">
    <source>
        <dbReference type="SAM" id="Phobius"/>
    </source>
</evidence>
<reference evidence="2 3" key="2">
    <citation type="submission" date="2024-03" db="EMBL/GenBank/DDBJ databases">
        <title>The Genome Sequence of Enterococcus sp. DIV1094.</title>
        <authorList>
            <consortium name="The Broad Institute Genomics Platform"/>
            <consortium name="The Broad Institute Microbial Omics Core"/>
            <consortium name="The Broad Institute Genomic Center for Infectious Diseases"/>
            <person name="Earl A."/>
            <person name="Manson A."/>
            <person name="Gilmore M."/>
            <person name="Schwartman J."/>
            <person name="Shea T."/>
            <person name="Abouelleil A."/>
            <person name="Cao P."/>
            <person name="Chapman S."/>
            <person name="Cusick C."/>
            <person name="Young S."/>
            <person name="Neafsey D."/>
            <person name="Nusbaum C."/>
            <person name="Birren B."/>
        </authorList>
    </citation>
    <scope>NUCLEOTIDE SEQUENCE [LARGE SCALE GENOMIC DNA]</scope>
    <source>
        <strain evidence="2 3">DIV1094</strain>
    </source>
</reference>
<protein>
    <submittedName>
        <fullName evidence="2">Uncharacterized protein</fullName>
    </submittedName>
</protein>
<feature type="transmembrane region" description="Helical" evidence="1">
    <location>
        <begin position="71"/>
        <end position="89"/>
    </location>
</feature>
<dbReference type="Proteomes" id="UP000664360">
    <property type="component" value="Chromosome"/>
</dbReference>
<keyword evidence="3" id="KW-1185">Reference proteome</keyword>